<reference evidence="1 2" key="1">
    <citation type="submission" date="2020-09" db="EMBL/GenBank/DDBJ databases">
        <title>Pedobacter sp. SW-16 isolated from soil near Yeocheon.</title>
        <authorList>
            <person name="Im H.S."/>
            <person name="Joung Y."/>
            <person name="Lee S.-S."/>
        </authorList>
    </citation>
    <scope>NUCLEOTIDE SEQUENCE [LARGE SCALE GENOMIC DNA]</scope>
    <source>
        <strain evidence="1 2">SW-16</strain>
    </source>
</reference>
<evidence type="ECO:0000313" key="1">
    <source>
        <dbReference type="EMBL" id="QNR85290.1"/>
    </source>
</evidence>
<accession>A0ABX6TPS1</accession>
<dbReference type="EMBL" id="CP061171">
    <property type="protein sequence ID" value="QNR85290.1"/>
    <property type="molecule type" value="Genomic_DNA"/>
</dbReference>
<organism evidence="1 2">
    <name type="scientific">Pedobacter riviphilus</name>
    <dbReference type="NCBI Taxonomy" id="2766984"/>
    <lineage>
        <taxon>Bacteria</taxon>
        <taxon>Pseudomonadati</taxon>
        <taxon>Bacteroidota</taxon>
        <taxon>Sphingobacteriia</taxon>
        <taxon>Sphingobacteriales</taxon>
        <taxon>Sphingobacteriaceae</taxon>
        <taxon>Pedobacter</taxon>
    </lineage>
</organism>
<keyword evidence="2" id="KW-1185">Reference proteome</keyword>
<evidence type="ECO:0000313" key="2">
    <source>
        <dbReference type="Proteomes" id="UP000516439"/>
    </source>
</evidence>
<gene>
    <name evidence="1" type="ORF">H9N25_02025</name>
</gene>
<name>A0ABX6TPS1_9SPHI</name>
<dbReference type="Proteomes" id="UP000516439">
    <property type="component" value="Chromosome"/>
</dbReference>
<protein>
    <submittedName>
        <fullName evidence="1">Uncharacterized protein</fullName>
    </submittedName>
</protein>
<proteinExistence type="predicted"/>
<sequence>MNNDLSPCTHHRLMMQSIHYNHHALNQKNLPLYIRIRYERNPDQRSQKTSK</sequence>